<keyword evidence="5 7" id="KW-0472">Membrane</keyword>
<feature type="transmembrane region" description="Helical" evidence="7">
    <location>
        <begin position="405"/>
        <end position="426"/>
    </location>
</feature>
<evidence type="ECO:0008006" key="10">
    <source>
        <dbReference type="Google" id="ProtNLM"/>
    </source>
</evidence>
<accession>A0A8J9UZ99</accession>
<dbReference type="AlphaFoldDB" id="A0A8J9UZ99"/>
<dbReference type="Proteomes" id="UP000838878">
    <property type="component" value="Chromosome 3"/>
</dbReference>
<feature type="transmembrane region" description="Helical" evidence="7">
    <location>
        <begin position="741"/>
        <end position="762"/>
    </location>
</feature>
<dbReference type="GO" id="GO:0022857">
    <property type="term" value="F:transmembrane transporter activity"/>
    <property type="evidence" value="ECO:0007669"/>
    <property type="project" value="InterPro"/>
</dbReference>
<feature type="transmembrane region" description="Helical" evidence="7">
    <location>
        <begin position="351"/>
        <end position="372"/>
    </location>
</feature>
<dbReference type="PANTHER" id="PTHR12385:SF14">
    <property type="entry name" value="CHOLINE TRANSPORTER-LIKE 2"/>
    <property type="match status" value="1"/>
</dbReference>
<comment type="subcellular location">
    <subcellularLocation>
        <location evidence="1">Membrane</location>
        <topology evidence="1">Multi-pass membrane protein</topology>
    </subcellularLocation>
</comment>
<evidence type="ECO:0000256" key="5">
    <source>
        <dbReference type="ARBA" id="ARBA00023136"/>
    </source>
</evidence>
<feature type="transmembrane region" description="Helical" evidence="7">
    <location>
        <begin position="458"/>
        <end position="479"/>
    </location>
</feature>
<evidence type="ECO:0000256" key="2">
    <source>
        <dbReference type="ARBA" id="ARBA00007168"/>
    </source>
</evidence>
<evidence type="ECO:0000256" key="4">
    <source>
        <dbReference type="ARBA" id="ARBA00022989"/>
    </source>
</evidence>
<evidence type="ECO:0000256" key="6">
    <source>
        <dbReference type="ARBA" id="ARBA00023180"/>
    </source>
</evidence>
<organism evidence="8 9">
    <name type="scientific">Brenthis ino</name>
    <name type="common">lesser marbled fritillary</name>
    <dbReference type="NCBI Taxonomy" id="405034"/>
    <lineage>
        <taxon>Eukaryota</taxon>
        <taxon>Metazoa</taxon>
        <taxon>Ecdysozoa</taxon>
        <taxon>Arthropoda</taxon>
        <taxon>Hexapoda</taxon>
        <taxon>Insecta</taxon>
        <taxon>Pterygota</taxon>
        <taxon>Neoptera</taxon>
        <taxon>Endopterygota</taxon>
        <taxon>Lepidoptera</taxon>
        <taxon>Glossata</taxon>
        <taxon>Ditrysia</taxon>
        <taxon>Papilionoidea</taxon>
        <taxon>Nymphalidae</taxon>
        <taxon>Heliconiinae</taxon>
        <taxon>Argynnini</taxon>
        <taxon>Brenthis</taxon>
    </lineage>
</organism>
<evidence type="ECO:0000313" key="8">
    <source>
        <dbReference type="EMBL" id="CAH0722357.1"/>
    </source>
</evidence>
<feature type="transmembrane region" description="Helical" evidence="7">
    <location>
        <begin position="36"/>
        <end position="55"/>
    </location>
</feature>
<keyword evidence="4 7" id="KW-1133">Transmembrane helix</keyword>
<keyword evidence="9" id="KW-1185">Reference proteome</keyword>
<protein>
    <recommendedName>
        <fullName evidence="10">CTL-like protein 2</fullName>
    </recommendedName>
</protein>
<keyword evidence="3 7" id="KW-0812">Transmembrane</keyword>
<feature type="transmembrane region" description="Helical" evidence="7">
    <location>
        <begin position="702"/>
        <end position="721"/>
    </location>
</feature>
<keyword evidence="6" id="KW-0325">Glycoprotein</keyword>
<evidence type="ECO:0000256" key="7">
    <source>
        <dbReference type="SAM" id="Phobius"/>
    </source>
</evidence>
<evidence type="ECO:0000256" key="1">
    <source>
        <dbReference type="ARBA" id="ARBA00004141"/>
    </source>
</evidence>
<dbReference type="EMBL" id="OV170223">
    <property type="protein sequence ID" value="CAH0722357.1"/>
    <property type="molecule type" value="Genomic_DNA"/>
</dbReference>
<evidence type="ECO:0000256" key="3">
    <source>
        <dbReference type="ARBA" id="ARBA00022692"/>
    </source>
</evidence>
<reference evidence="8" key="1">
    <citation type="submission" date="2021-12" db="EMBL/GenBank/DDBJ databases">
        <authorList>
            <person name="Martin H S."/>
        </authorList>
    </citation>
    <scope>NUCLEOTIDE SEQUENCE</scope>
</reference>
<dbReference type="GO" id="GO:0016020">
    <property type="term" value="C:membrane"/>
    <property type="evidence" value="ECO:0007669"/>
    <property type="project" value="UniProtKB-SubCell"/>
</dbReference>
<comment type="similarity">
    <text evidence="2">Belongs to the CTL (choline transporter-like) family.</text>
</comment>
<proteinExistence type="inferred from homology"/>
<evidence type="ECO:0000313" key="9">
    <source>
        <dbReference type="Proteomes" id="UP000838878"/>
    </source>
</evidence>
<name>A0A8J9UZ99_9NEOP</name>
<feature type="transmembrane region" description="Helical" evidence="7">
    <location>
        <begin position="600"/>
        <end position="624"/>
    </location>
</feature>
<dbReference type="Pfam" id="PF04515">
    <property type="entry name" value="Choline_transpo"/>
    <property type="match status" value="1"/>
</dbReference>
<gene>
    <name evidence="8" type="ORF">BINO364_LOCUS8328</name>
</gene>
<feature type="non-terminal residue" evidence="8">
    <location>
        <position position="805"/>
    </location>
</feature>
<feature type="transmembrane region" description="Helical" evidence="7">
    <location>
        <begin position="553"/>
        <end position="580"/>
    </location>
</feature>
<feature type="transmembrane region" description="Helical" evidence="7">
    <location>
        <begin position="325"/>
        <end position="345"/>
    </location>
</feature>
<sequence length="805" mass="91313">MGCCDNCCVPSKESREPIRYDPDFNGPTRNRSCTDIVWLIIFILFLGVWGYVGYYSMTKGNFEKLLAPIDSKGRRCGMDSGLEDKKYLLFFNIVKCLSPGTPITGCPTTQVCVSQCPSQTVLIEKELRVNPSSFEELRKDMVCNDEVNMQTMTYAQALQYIQEEKCASFILQSQPVLFRCIGDLSKLECKDTTNSGKWLQNGNSGDTCVRDPKRAQKSLLNSATAFDSYVGYIAASWVVFFTRNDRETHIVEPTYAQEPINACLVHGTVLGRCFINVTAVMDVLEDLSNGTLGLAEEQVVEQLSNLVKFNQLSSQIVQDLVQSRWYMAGALVAVVVLCFIYILLIRWVVTPVVWISIAGLFALLGFTMYVCYKNYAYYKANPVSLHQTTNLKGFAESIFAKSETWLFILIVVAVVLLILFLVVIFLRNRITIAIALIREGSKAVTDIKSTVFFPLFPWIIQCAVICYAVLVLMSLLSIGESVFQVVNIKNDTSCSCHGIYTEEGAVCNPTTFLTECRDTESPLGMLPCKLATCHFTGISNDNKIVIYMQLVNLLGFFWMMFFISGVSDMMLASTFSTWYWTFNKRNVPFFTLTSGIYRTFRYHLGTVAFGALIIAIVRMIRVILEYIDHKVKKYDNPLTRCILCFCKCFFWCLESFLKFINKNAYIMCAVHGKNFCRSASDAFSLLMRNIIRVVVLDKATDFIFFLSKLLISVGVGFAVYYLLEWSFVYEVTQGARLNYNYVPAIILSVATYLICTIFFNVYSMAVDTLFLCFLEDCERNDGSQEKPYFMSKNLMKILGKRNKIT</sequence>
<dbReference type="InterPro" id="IPR007603">
    <property type="entry name" value="Choline_transptr-like"/>
</dbReference>
<dbReference type="PANTHER" id="PTHR12385">
    <property type="entry name" value="CHOLINE TRANSPORTER-LIKE (SLC FAMILY 44)"/>
    <property type="match status" value="1"/>
</dbReference>
<dbReference type="OrthoDB" id="420519at2759"/>